<dbReference type="OrthoDB" id="3261690at2759"/>
<sequence>MEGDADHEDPEDHMEIDALLTQAWNQFLLDVTETAPNQKSALKPSYCRFSLEECSKVDESMYSNLCLSNYFTNCLWRIGDTEDWDLAFKWLFPPKDILHLQSTQNYRSTKYLKLWNKIKEWSTEKLFKHSRLEIKKRFKKLKWIPAAKSDRIWKCVRKSTGYTPFGGGDGRPGPLVLVCEWLAW</sequence>
<dbReference type="Proteomes" id="UP000054279">
    <property type="component" value="Unassembled WGS sequence"/>
</dbReference>
<keyword evidence="2" id="KW-1185">Reference proteome</keyword>
<evidence type="ECO:0000313" key="1">
    <source>
        <dbReference type="EMBL" id="KIJ39766.1"/>
    </source>
</evidence>
<name>A0A0C9VPJ2_SPHS4</name>
<dbReference type="EMBL" id="KN837149">
    <property type="protein sequence ID" value="KIJ39766.1"/>
    <property type="molecule type" value="Genomic_DNA"/>
</dbReference>
<proteinExistence type="predicted"/>
<reference evidence="1 2" key="1">
    <citation type="submission" date="2014-06" db="EMBL/GenBank/DDBJ databases">
        <title>Evolutionary Origins and Diversification of the Mycorrhizal Mutualists.</title>
        <authorList>
            <consortium name="DOE Joint Genome Institute"/>
            <consortium name="Mycorrhizal Genomics Consortium"/>
            <person name="Kohler A."/>
            <person name="Kuo A."/>
            <person name="Nagy L.G."/>
            <person name="Floudas D."/>
            <person name="Copeland A."/>
            <person name="Barry K.W."/>
            <person name="Cichocki N."/>
            <person name="Veneault-Fourrey C."/>
            <person name="LaButti K."/>
            <person name="Lindquist E.A."/>
            <person name="Lipzen A."/>
            <person name="Lundell T."/>
            <person name="Morin E."/>
            <person name="Murat C."/>
            <person name="Riley R."/>
            <person name="Ohm R."/>
            <person name="Sun H."/>
            <person name="Tunlid A."/>
            <person name="Henrissat B."/>
            <person name="Grigoriev I.V."/>
            <person name="Hibbett D.S."/>
            <person name="Martin F."/>
        </authorList>
    </citation>
    <scope>NUCLEOTIDE SEQUENCE [LARGE SCALE GENOMIC DNA]</scope>
    <source>
        <strain evidence="1 2">SS14</strain>
    </source>
</reference>
<evidence type="ECO:0000313" key="2">
    <source>
        <dbReference type="Proteomes" id="UP000054279"/>
    </source>
</evidence>
<dbReference type="HOGENOM" id="CLU_1469120_0_0_1"/>
<protein>
    <submittedName>
        <fullName evidence="1">Uncharacterized protein</fullName>
    </submittedName>
</protein>
<dbReference type="AlphaFoldDB" id="A0A0C9VPJ2"/>
<accession>A0A0C9VPJ2</accession>
<organism evidence="1 2">
    <name type="scientific">Sphaerobolus stellatus (strain SS14)</name>
    <dbReference type="NCBI Taxonomy" id="990650"/>
    <lineage>
        <taxon>Eukaryota</taxon>
        <taxon>Fungi</taxon>
        <taxon>Dikarya</taxon>
        <taxon>Basidiomycota</taxon>
        <taxon>Agaricomycotina</taxon>
        <taxon>Agaricomycetes</taxon>
        <taxon>Phallomycetidae</taxon>
        <taxon>Geastrales</taxon>
        <taxon>Sphaerobolaceae</taxon>
        <taxon>Sphaerobolus</taxon>
    </lineage>
</organism>
<gene>
    <name evidence="1" type="ORF">M422DRAFT_49484</name>
</gene>